<dbReference type="AlphaFoldDB" id="A0A1I3VWF3"/>
<dbReference type="GO" id="GO:0006310">
    <property type="term" value="P:DNA recombination"/>
    <property type="evidence" value="ECO:0007669"/>
    <property type="project" value="UniProtKB-KW"/>
</dbReference>
<gene>
    <name evidence="2" type="ORF">SAMN05216275_1158</name>
</gene>
<keyword evidence="1" id="KW-0233">DNA recombination</keyword>
<protein>
    <recommendedName>
        <fullName evidence="4">Tyr recombinase domain-containing protein</fullName>
    </recommendedName>
</protein>
<dbReference type="Proteomes" id="UP000199111">
    <property type="component" value="Unassembled WGS sequence"/>
</dbReference>
<dbReference type="Gene3D" id="1.10.443.10">
    <property type="entry name" value="Intergrase catalytic core"/>
    <property type="match status" value="1"/>
</dbReference>
<evidence type="ECO:0000256" key="1">
    <source>
        <dbReference type="ARBA" id="ARBA00023172"/>
    </source>
</evidence>
<keyword evidence="3" id="KW-1185">Reference proteome</keyword>
<dbReference type="GO" id="GO:0015074">
    <property type="term" value="P:DNA integration"/>
    <property type="evidence" value="ECO:0007669"/>
    <property type="project" value="InterPro"/>
</dbReference>
<evidence type="ECO:0000313" key="3">
    <source>
        <dbReference type="Proteomes" id="UP000199111"/>
    </source>
</evidence>
<sequence length="314" mass="34726">MSSRYEWCMKLSPAASAKITAYRPRQAPPEWEQVADRVRMLVAASAHMSPYNVERLLHVTARLAIWCHRQGMAHDPEVWLRHETIDAFVLAGCTDLAPRSAQTYRAWLRRMRATLAWIERGERVPPALKAPADRSAPYSPTHLARLRSWAENLTGQARSDALALMGLAVGCGLAPGELAAIRGEHVRPIGSGAVVVDASHLGRLIVARATWEQHLAEAAALAGDRYLFRPRRTTTYAKNLINSWSTRHRPTSGLPTLSVRRLRASWIVELLSDRIDPAVVAAAAGLTSPALARYQHFVPPLDEETATALLRGRP</sequence>
<evidence type="ECO:0000313" key="2">
    <source>
        <dbReference type="EMBL" id="SFJ98576.1"/>
    </source>
</evidence>
<name>A0A1I3VWF3_9ACTN</name>
<organism evidence="2 3">
    <name type="scientific">Streptosporangium canum</name>
    <dbReference type="NCBI Taxonomy" id="324952"/>
    <lineage>
        <taxon>Bacteria</taxon>
        <taxon>Bacillati</taxon>
        <taxon>Actinomycetota</taxon>
        <taxon>Actinomycetes</taxon>
        <taxon>Streptosporangiales</taxon>
        <taxon>Streptosporangiaceae</taxon>
        <taxon>Streptosporangium</taxon>
    </lineage>
</organism>
<evidence type="ECO:0008006" key="4">
    <source>
        <dbReference type="Google" id="ProtNLM"/>
    </source>
</evidence>
<reference evidence="3" key="1">
    <citation type="submission" date="2016-10" db="EMBL/GenBank/DDBJ databases">
        <authorList>
            <person name="Varghese N."/>
            <person name="Submissions S."/>
        </authorList>
    </citation>
    <scope>NUCLEOTIDE SEQUENCE [LARGE SCALE GENOMIC DNA]</scope>
    <source>
        <strain evidence="3">CGMCC 4.2126</strain>
    </source>
</reference>
<proteinExistence type="predicted"/>
<dbReference type="InterPro" id="IPR011010">
    <property type="entry name" value="DNA_brk_join_enz"/>
</dbReference>
<dbReference type="GO" id="GO:0003677">
    <property type="term" value="F:DNA binding"/>
    <property type="evidence" value="ECO:0007669"/>
    <property type="project" value="InterPro"/>
</dbReference>
<dbReference type="EMBL" id="FOQY01000015">
    <property type="protein sequence ID" value="SFJ98576.1"/>
    <property type="molecule type" value="Genomic_DNA"/>
</dbReference>
<accession>A0A1I3VWF3</accession>
<dbReference type="SUPFAM" id="SSF56349">
    <property type="entry name" value="DNA breaking-rejoining enzymes"/>
    <property type="match status" value="1"/>
</dbReference>
<dbReference type="InterPro" id="IPR013762">
    <property type="entry name" value="Integrase-like_cat_sf"/>
</dbReference>